<comment type="subcellular location">
    <subcellularLocation>
        <location evidence="1">Membrane</location>
        <topology evidence="1">Multi-pass membrane protein</topology>
    </subcellularLocation>
</comment>
<proteinExistence type="inferred from homology"/>
<keyword evidence="14" id="KW-1185">Reference proteome</keyword>
<dbReference type="CDD" id="cd18597">
    <property type="entry name" value="ABC_6TM_YOR1_D1_like"/>
    <property type="match status" value="1"/>
</dbReference>
<dbReference type="InterPro" id="IPR050173">
    <property type="entry name" value="ABC_transporter_C-like"/>
</dbReference>
<dbReference type="SUPFAM" id="SSF52540">
    <property type="entry name" value="P-loop containing nucleoside triphosphate hydrolases"/>
    <property type="match status" value="2"/>
</dbReference>
<feature type="transmembrane region" description="Helical" evidence="10">
    <location>
        <begin position="870"/>
        <end position="895"/>
    </location>
</feature>
<dbReference type="SUPFAM" id="SSF90123">
    <property type="entry name" value="ABC transporter transmembrane region"/>
    <property type="match status" value="2"/>
</dbReference>
<dbReference type="InterPro" id="IPR003593">
    <property type="entry name" value="AAA+_ATPase"/>
</dbReference>
<dbReference type="PROSITE" id="PS50929">
    <property type="entry name" value="ABC_TM1F"/>
    <property type="match status" value="2"/>
</dbReference>
<dbReference type="InterPro" id="IPR027417">
    <property type="entry name" value="P-loop_NTPase"/>
</dbReference>
<evidence type="ECO:0000256" key="3">
    <source>
        <dbReference type="ARBA" id="ARBA00022448"/>
    </source>
</evidence>
<evidence type="ECO:0000313" key="14">
    <source>
        <dbReference type="Proteomes" id="UP000422736"/>
    </source>
</evidence>
<feature type="domain" description="ABC transporter" evidence="11">
    <location>
        <begin position="1191"/>
        <end position="1442"/>
    </location>
</feature>
<evidence type="ECO:0000256" key="7">
    <source>
        <dbReference type="ARBA" id="ARBA00022989"/>
    </source>
</evidence>
<dbReference type="PROSITE" id="PS50893">
    <property type="entry name" value="ABC_TRANSPORTER_2"/>
    <property type="match status" value="2"/>
</dbReference>
<reference evidence="13 14" key="1">
    <citation type="submission" date="2016-03" db="EMBL/GenBank/DDBJ databases">
        <title>How can Kluyveromyces marxianus grow so fast - potential evolutionary course in Saccharomyces Complex revealed by comparative genomics.</title>
        <authorList>
            <person name="Mo W."/>
            <person name="Lu W."/>
            <person name="Yang X."/>
            <person name="Qi J."/>
            <person name="Lv H."/>
        </authorList>
    </citation>
    <scope>NUCLEOTIDE SEQUENCE [LARGE SCALE GENOMIC DNA]</scope>
    <source>
        <strain evidence="13 14">FIM1</strain>
    </source>
</reference>
<evidence type="ECO:0000259" key="12">
    <source>
        <dbReference type="PROSITE" id="PS50929"/>
    </source>
</evidence>
<dbReference type="Gene3D" id="3.40.50.300">
    <property type="entry name" value="P-loop containing nucleotide triphosphate hydrolases"/>
    <property type="match status" value="2"/>
</dbReference>
<keyword evidence="3" id="KW-0813">Transport</keyword>
<keyword evidence="7 10" id="KW-1133">Transmembrane helix</keyword>
<dbReference type="Pfam" id="PF00664">
    <property type="entry name" value="ABC_membrane"/>
    <property type="match status" value="2"/>
</dbReference>
<keyword evidence="6" id="KW-0067">ATP-binding</keyword>
<gene>
    <name evidence="13" type="primary">YOR1</name>
    <name evidence="13" type="ORF">FIM1_4972</name>
</gene>
<feature type="domain" description="ABC transmembrane type-1" evidence="12">
    <location>
        <begin position="877"/>
        <end position="1153"/>
    </location>
</feature>
<dbReference type="CDD" id="cd03244">
    <property type="entry name" value="ABCC_MRP_domain2"/>
    <property type="match status" value="1"/>
</dbReference>
<dbReference type="InterPro" id="IPR036640">
    <property type="entry name" value="ABC1_TM_sf"/>
</dbReference>
<evidence type="ECO:0000256" key="6">
    <source>
        <dbReference type="ARBA" id="ARBA00022840"/>
    </source>
</evidence>
<dbReference type="InterPro" id="IPR011527">
    <property type="entry name" value="ABC1_TM_dom"/>
</dbReference>
<evidence type="ECO:0000313" key="13">
    <source>
        <dbReference type="EMBL" id="QGN17763.1"/>
    </source>
</evidence>
<keyword evidence="8 10" id="KW-0472">Membrane</keyword>
<feature type="transmembrane region" description="Helical" evidence="10">
    <location>
        <begin position="480"/>
        <end position="497"/>
    </location>
</feature>
<dbReference type="Proteomes" id="UP000422736">
    <property type="component" value="Chromosome 8"/>
</dbReference>
<dbReference type="PANTHER" id="PTHR24223:SF456">
    <property type="entry name" value="MULTIDRUG RESISTANCE-ASSOCIATED PROTEIN LETHAL(2)03659"/>
    <property type="match status" value="1"/>
</dbReference>
<evidence type="ECO:0000256" key="4">
    <source>
        <dbReference type="ARBA" id="ARBA00022692"/>
    </source>
</evidence>
<feature type="transmembrane region" description="Helical" evidence="10">
    <location>
        <begin position="348"/>
        <end position="380"/>
    </location>
</feature>
<feature type="transmembrane region" description="Helical" evidence="10">
    <location>
        <begin position="262"/>
        <end position="284"/>
    </location>
</feature>
<evidence type="ECO:0000256" key="10">
    <source>
        <dbReference type="SAM" id="Phobius"/>
    </source>
</evidence>
<dbReference type="Pfam" id="PF00005">
    <property type="entry name" value="ABC_tran"/>
    <property type="match status" value="2"/>
</dbReference>
<feature type="region of interest" description="Disordered" evidence="9">
    <location>
        <begin position="23"/>
        <end position="59"/>
    </location>
</feature>
<keyword evidence="4 10" id="KW-0812">Transmembrane</keyword>
<name>A0ABX6EZS9_KLUMA</name>
<accession>A0ABX6EZS9</accession>
<feature type="transmembrane region" description="Helical" evidence="10">
    <location>
        <begin position="1095"/>
        <end position="1115"/>
    </location>
</feature>
<feature type="transmembrane region" description="Helical" evidence="10">
    <location>
        <begin position="218"/>
        <end position="241"/>
    </location>
</feature>
<feature type="domain" description="ABC transporter" evidence="11">
    <location>
        <begin position="574"/>
        <end position="798"/>
    </location>
</feature>
<feature type="region of interest" description="Disordered" evidence="9">
    <location>
        <begin position="570"/>
        <end position="589"/>
    </location>
</feature>
<dbReference type="InterPro" id="IPR017871">
    <property type="entry name" value="ABC_transporter-like_CS"/>
</dbReference>
<dbReference type="CDD" id="cd03250">
    <property type="entry name" value="ABCC_MRP_domain1"/>
    <property type="match status" value="1"/>
</dbReference>
<organism evidence="13 14">
    <name type="scientific">Kluyveromyces marxianus</name>
    <name type="common">Yeast</name>
    <name type="synonym">Candida kefyr</name>
    <dbReference type="NCBI Taxonomy" id="4911"/>
    <lineage>
        <taxon>Eukaryota</taxon>
        <taxon>Fungi</taxon>
        <taxon>Dikarya</taxon>
        <taxon>Ascomycota</taxon>
        <taxon>Saccharomycotina</taxon>
        <taxon>Saccharomycetes</taxon>
        <taxon>Saccharomycetales</taxon>
        <taxon>Saccharomycetaceae</taxon>
        <taxon>Kluyveromyces</taxon>
    </lineage>
</organism>
<evidence type="ECO:0000256" key="1">
    <source>
        <dbReference type="ARBA" id="ARBA00004141"/>
    </source>
</evidence>
<evidence type="ECO:0000256" key="9">
    <source>
        <dbReference type="SAM" id="MobiDB-lite"/>
    </source>
</evidence>
<dbReference type="SMART" id="SM00382">
    <property type="entry name" value="AAA"/>
    <property type="match status" value="2"/>
</dbReference>
<dbReference type="PANTHER" id="PTHR24223">
    <property type="entry name" value="ATP-BINDING CASSETTE SUB-FAMILY C"/>
    <property type="match status" value="1"/>
</dbReference>
<evidence type="ECO:0000256" key="5">
    <source>
        <dbReference type="ARBA" id="ARBA00022741"/>
    </source>
</evidence>
<dbReference type="InterPro" id="IPR003439">
    <property type="entry name" value="ABC_transporter-like_ATP-bd"/>
</dbReference>
<evidence type="ECO:0000259" key="11">
    <source>
        <dbReference type="PROSITE" id="PS50893"/>
    </source>
</evidence>
<dbReference type="Gene3D" id="1.20.1560.10">
    <property type="entry name" value="ABC transporter type 1, transmembrane domain"/>
    <property type="match status" value="2"/>
</dbReference>
<feature type="compositionally biased region" description="Basic and acidic residues" evidence="9">
    <location>
        <begin position="575"/>
        <end position="589"/>
    </location>
</feature>
<feature type="transmembrane region" description="Helical" evidence="10">
    <location>
        <begin position="998"/>
        <end position="1026"/>
    </location>
</feature>
<evidence type="ECO:0000256" key="2">
    <source>
        <dbReference type="ARBA" id="ARBA00009726"/>
    </source>
</evidence>
<evidence type="ECO:0000256" key="8">
    <source>
        <dbReference type="ARBA" id="ARBA00023136"/>
    </source>
</evidence>
<dbReference type="CDD" id="cd18606">
    <property type="entry name" value="ABC_6TM_YOR1_D2_like"/>
    <property type="match status" value="1"/>
</dbReference>
<feature type="transmembrane region" description="Helical" evidence="10">
    <location>
        <begin position="915"/>
        <end position="939"/>
    </location>
</feature>
<dbReference type="PROSITE" id="PS00211">
    <property type="entry name" value="ABC_TRANSPORTER_1"/>
    <property type="match status" value="1"/>
</dbReference>
<comment type="similarity">
    <text evidence="2">Belongs to the ABC transporter superfamily. ABCC family. Conjugate transporter (TC 3.A.1.208) subfamily.</text>
</comment>
<feature type="transmembrane region" description="Helical" evidence="10">
    <location>
        <begin position="448"/>
        <end position="468"/>
    </location>
</feature>
<protein>
    <submittedName>
        <fullName evidence="13">Oligomycin resistance ATP-dependent permease YOR1</fullName>
    </submittedName>
</protein>
<dbReference type="EMBL" id="CP015060">
    <property type="protein sequence ID" value="QGN17763.1"/>
    <property type="molecule type" value="Genomic_DNA"/>
</dbReference>
<feature type="domain" description="ABC transmembrane type-1" evidence="12">
    <location>
        <begin position="221"/>
        <end position="506"/>
    </location>
</feature>
<sequence>MAVSSSESTSSYSDVVHLQKETIPDTEIEILPDDLHSSSTGRRRTGSGAGSLKSASHVKENSVQIRNMYEIDKSKPETYLNHDDLEKVTESKIYEQKRLFRWFHSRKVPPIPETLEERPVYPFRRANVISQLFFIWILPIVSVGYKRTLQPNDLWRMDDKMSIETLYERFDSHMKEFIEKARLEYRKEHPEATDQEVLKNAKLPKAALLKCLFYTFRYQYVTAFIFVLISNAASALTPLLTKKLIAFVEKKSRFHDTKINSGVGYAIGSVLLMMINGIAFNHFFHLSALTGAEAKSLLIKTILHKSMKLSAYSKHKFSNGKITSLMSTDVSRLELAITFHPFLYAFPMVFVIALVLLLINIGVICLVGFAIFFAITFINFGAFKKILQFRLAATSITDKRVAMMREILNSIKMIKFYAWEDAYEENVKKVRAIESRLVKMMQLVRNTLVSLTMAFPNLASMVTFLAMYKVNKGGRSPANIFSSLSLFQIMMIQMFFIPMSISTGIDAYVGLGRVQELLEAEEESDRYIENEEDLVLDDDTVFKVKNASFEWENFEFEEAKELAKEKGESMSFSDRSVDTEKEDPGAEKTRFNGFHDLNFEIKENEFIIITGAIGTGKSSLLNAMAGFMSRTSGSMAVNGDLLLCGYPWVQNATVRDNITFGSPFDQEKYEKVLEICSLEADLDILPAGDNTEVGERGITLSGGQKARITLARAVYKDMDIYLFDDVLSAVDSRVCQHIVEHCMMGYLKDKTRILATHQLSLIGQASRVIFLGTDGSFDIGTVEELLSRNKGFHKLMQFQNSKPVDGDEHSTNDENVFSEEDEESILKKQKSLTVGKKEEDGRIIEKEERAVNALSFKVYKEYVSSGLGKYALMMIPIFLFIVASATFCNLFSSVWLSFWTENKFKHRTTGFYMGLYVMFVLLGIIFMWIEFVSVGTMAVNASKWLNLKALHRLLHAPMGFMDVTPIGRVLNRFTKDTDALDNEISESLRLFIYQTANLTGIIILCIIYMPWFAIAMPFMIFAYVFIADHYQASGREIKRMDAIQRSFVFNNFNEVLGGIDTIKAYRSQERFLMKSDFLINKMNEAGYLVASIQRWVSITLDLLAVVFALIIALLCVTRQFHISPGSVGVLLTYVLQLPGLLNGLLRSQTQTENDLNSAERLVNYAYDLPMEAQYRKLETQPNESWPSEGRIKFEHVSLSYRPELPLVLKDVSIDIKGSEKIGICGRTGAGKSTIMSALYRLTELRSGKITIDDIDISTLGLYDLRKKLAIIPQDPVLFKGDIRKNLDPFQECTDEQLWDALVRGGAIEKSELETVKLQKKDSHGLSGNMHKFHLDQSVEENGSNFSLGERQLLALTRALVRGSKILILDEATSSVDYETDAKIQSRIVEEFSRCTILCIAHRLKTILNYDRILVLDQGEVVEFDKPETLFNDHSTIFYQMCCGAGITAEDFSS</sequence>
<keyword evidence="5" id="KW-0547">Nucleotide-binding</keyword>
<reference evidence="13 14" key="2">
    <citation type="submission" date="2019-11" db="EMBL/GenBank/DDBJ databases">
        <authorList>
            <person name="Lu H."/>
        </authorList>
    </citation>
    <scope>NUCLEOTIDE SEQUENCE [LARGE SCALE GENOMIC DNA]</scope>
    <source>
        <strain evidence="13 14">FIM1</strain>
    </source>
</reference>